<keyword evidence="3" id="KW-0560">Oxidoreductase</keyword>
<dbReference type="PANTHER" id="PTHR43217">
    <property type="entry name" value="SUCCINATE SEMIALDEHYDE DEHYDROGENASE [NAD(P)+] SAD"/>
    <property type="match status" value="1"/>
</dbReference>
<dbReference type="EMBL" id="MWQY01000008">
    <property type="protein sequence ID" value="ORC35600.1"/>
    <property type="molecule type" value="Genomic_DNA"/>
</dbReference>
<dbReference type="InterPro" id="IPR047110">
    <property type="entry name" value="GABD/Sad-like"/>
</dbReference>
<dbReference type="InterPro" id="IPR015590">
    <property type="entry name" value="Aldehyde_DH_dom"/>
</dbReference>
<dbReference type="Gene3D" id="3.40.309.10">
    <property type="entry name" value="Aldehyde Dehydrogenase, Chain A, domain 2"/>
    <property type="match status" value="1"/>
</dbReference>
<evidence type="ECO:0000259" key="4">
    <source>
        <dbReference type="Pfam" id="PF00171"/>
    </source>
</evidence>
<dbReference type="SUPFAM" id="SSF53720">
    <property type="entry name" value="ALDH-like"/>
    <property type="match status" value="1"/>
</dbReference>
<name>A0A1Y1RYE9_9SPIO</name>
<proteinExistence type="inferred from homology"/>
<dbReference type="GO" id="GO:0004030">
    <property type="term" value="F:aldehyde dehydrogenase [NAD(P)+] activity"/>
    <property type="evidence" value="ECO:0007669"/>
    <property type="project" value="InterPro"/>
</dbReference>
<organism evidence="5 6">
    <name type="scientific">Marispirochaeta aestuarii</name>
    <dbReference type="NCBI Taxonomy" id="1963862"/>
    <lineage>
        <taxon>Bacteria</taxon>
        <taxon>Pseudomonadati</taxon>
        <taxon>Spirochaetota</taxon>
        <taxon>Spirochaetia</taxon>
        <taxon>Spirochaetales</taxon>
        <taxon>Spirochaetaceae</taxon>
        <taxon>Marispirochaeta</taxon>
    </lineage>
</organism>
<dbReference type="GO" id="GO:0004777">
    <property type="term" value="F:succinate-semialdehyde dehydrogenase (NAD+) activity"/>
    <property type="evidence" value="ECO:0007669"/>
    <property type="project" value="TreeGrafter"/>
</dbReference>
<evidence type="ECO:0000313" key="5">
    <source>
        <dbReference type="EMBL" id="ORC35600.1"/>
    </source>
</evidence>
<dbReference type="Gene3D" id="3.40.605.10">
    <property type="entry name" value="Aldehyde Dehydrogenase, Chain A, domain 1"/>
    <property type="match status" value="1"/>
</dbReference>
<dbReference type="Proteomes" id="UP000192343">
    <property type="component" value="Unassembled WGS sequence"/>
</dbReference>
<evidence type="ECO:0000256" key="1">
    <source>
        <dbReference type="ARBA" id="ARBA00009986"/>
    </source>
</evidence>
<dbReference type="FunFam" id="3.40.309.10:FF:000009">
    <property type="entry name" value="Aldehyde dehydrogenase A"/>
    <property type="match status" value="1"/>
</dbReference>
<sequence length="463" mass="50471">MAIRSINPSTGRLIKEFTPLTEQEIEIKLSLAADCFREYRRFSFEERAGLMFKAADLLENRRDDYAGLISAEMGKTIRDSRAEVEKSAWVCRYYADNAAAFMADEMVATEAKQSFVRYQPIGPVLAVMPWNYPFWQVFRFAAPALMAGNVGLLKHASNVPQSALEIERIFLQAGFPEGAFQTLLIPAGRIAGLTADPRIKAATLTGSEAAGASLAANCGGNLKKTVLELGGSDPYIVLPDADMEKAAATATRARLVNNGQACIAAKRFILHHEIADDFLNRLVAEYGKIRVGDPADESTDLGPLVSSQALEEIRDQVAQCVAQGGTIAFGRDPEELETYKDPDLRGGYYFPPTIITGLTQAAPISKQEIFGPVAMIFRARDLDEAIEIANATEFGLGASAWTGNPENAERLINEIEAGNVFINSMVKSDPRLPFGGIKTSGYGRELSALGLREFTNIKTVWVD</sequence>
<dbReference type="InterPro" id="IPR016160">
    <property type="entry name" value="Ald_DH_CS_CYS"/>
</dbReference>
<feature type="domain" description="Aldehyde dehydrogenase" evidence="4">
    <location>
        <begin position="3"/>
        <end position="460"/>
    </location>
</feature>
<dbReference type="InterPro" id="IPR044148">
    <property type="entry name" value="ALDH_GabD1-like"/>
</dbReference>
<dbReference type="PANTHER" id="PTHR43217:SF1">
    <property type="entry name" value="SUCCINATE SEMIALDEHYDE DEHYDROGENASE [NAD(P)+] SAD"/>
    <property type="match status" value="1"/>
</dbReference>
<evidence type="ECO:0000313" key="6">
    <source>
        <dbReference type="Proteomes" id="UP000192343"/>
    </source>
</evidence>
<keyword evidence="6" id="KW-1185">Reference proteome</keyword>
<gene>
    <name evidence="5" type="ORF">B4O97_08115</name>
</gene>
<dbReference type="CDD" id="cd07100">
    <property type="entry name" value="ALDH_SSADH1_GabD1"/>
    <property type="match status" value="1"/>
</dbReference>
<evidence type="ECO:0000256" key="2">
    <source>
        <dbReference type="ARBA" id="ARBA00022857"/>
    </source>
</evidence>
<dbReference type="STRING" id="1963862.B4O97_08115"/>
<accession>A0A1Y1RYE9</accession>
<reference evidence="5 6" key="1">
    <citation type="submission" date="2017-03" db="EMBL/GenBank/DDBJ databases">
        <title>Draft Genome sequence of Marispirochaeta sp. strain JC444.</title>
        <authorList>
            <person name="Shivani Y."/>
            <person name="Subhash Y."/>
            <person name="Sasikala C."/>
            <person name="Ramana C."/>
        </authorList>
    </citation>
    <scope>NUCLEOTIDE SEQUENCE [LARGE SCALE GENOMIC DNA]</scope>
    <source>
        <strain evidence="5 6">JC444</strain>
    </source>
</reference>
<dbReference type="FunFam" id="3.40.605.10:FF:000012">
    <property type="entry name" value="NAD-dependent succinate-semialdehyde dehydrogenase"/>
    <property type="match status" value="1"/>
</dbReference>
<keyword evidence="2" id="KW-0521">NADP</keyword>
<dbReference type="PROSITE" id="PS00070">
    <property type="entry name" value="ALDEHYDE_DEHYDR_CYS"/>
    <property type="match status" value="1"/>
</dbReference>
<dbReference type="Pfam" id="PF00171">
    <property type="entry name" value="Aldedh"/>
    <property type="match status" value="1"/>
</dbReference>
<comment type="caution">
    <text evidence="5">The sequence shown here is derived from an EMBL/GenBank/DDBJ whole genome shotgun (WGS) entry which is preliminary data.</text>
</comment>
<dbReference type="AlphaFoldDB" id="A0A1Y1RYE9"/>
<dbReference type="OrthoDB" id="9762913at2"/>
<protein>
    <submittedName>
        <fullName evidence="5">NADP-dependent succinic semialdehyde dehydrogenase</fullName>
    </submittedName>
</protein>
<dbReference type="RefSeq" id="WP_083049871.1">
    <property type="nucleotide sequence ID" value="NZ_MWQY01000008.1"/>
</dbReference>
<comment type="similarity">
    <text evidence="1">Belongs to the aldehyde dehydrogenase family.</text>
</comment>
<dbReference type="InterPro" id="IPR016163">
    <property type="entry name" value="Ald_DH_C"/>
</dbReference>
<dbReference type="InterPro" id="IPR016162">
    <property type="entry name" value="Ald_DH_N"/>
</dbReference>
<evidence type="ECO:0000256" key="3">
    <source>
        <dbReference type="ARBA" id="ARBA00023002"/>
    </source>
</evidence>
<dbReference type="InterPro" id="IPR016161">
    <property type="entry name" value="Ald_DH/histidinol_DH"/>
</dbReference>